<dbReference type="PANTHER" id="PTHR41930">
    <property type="entry name" value="UPF0200 PROTEIN MJ1399"/>
    <property type="match status" value="1"/>
</dbReference>
<dbReference type="SUPFAM" id="SSF52540">
    <property type="entry name" value="P-loop containing nucleoside triphosphate hydrolases"/>
    <property type="match status" value="1"/>
</dbReference>
<reference evidence="3" key="3">
    <citation type="submission" date="2016-06" db="EMBL/GenBank/DDBJ databases">
        <authorList>
            <person name="Toshchakov V.S."/>
        </authorList>
    </citation>
    <scope>NUCLEOTIDE SEQUENCE [LARGE SCALE GENOMIC DNA]</scope>
    <source>
        <strain>PM4 (JCM 30641</strain>
        <strain evidence="3">\VKM B-2940)</strain>
    </source>
</reference>
<name>A0A1N5VJK8_9ARCH</name>
<dbReference type="PANTHER" id="PTHR41930:SF1">
    <property type="entry name" value="DEPHOSPHO-COA KINASE"/>
    <property type="match status" value="1"/>
</dbReference>
<sequence>MIGVFMLIVTGMPGSGKDEFIKVAKSMGWKDYHMGDVVRKYAKMNNIGNTDKEIGTFANSERELHGKDIWAVRLSEDIKDDRKVIVDGLRNMEEFDYFKTRFPDLVLIGIHTDREERLKRIQKRGRPDDAKVLDQLVSRDDRELSWGIGNAISLAEYMIVNDSTLEEFKENARKLLLRIENERFK</sequence>
<dbReference type="EMBL" id="LT671858">
    <property type="protein sequence ID" value="SIM72415.1"/>
    <property type="molecule type" value="Genomic_DNA"/>
</dbReference>
<dbReference type="AlphaFoldDB" id="A0A1N5VJK8"/>
<dbReference type="Pfam" id="PF13238">
    <property type="entry name" value="AAA_18"/>
    <property type="match status" value="1"/>
</dbReference>
<accession>A0A1N5VJK8</accession>
<evidence type="ECO:0000313" key="4">
    <source>
        <dbReference type="Proteomes" id="UP000195607"/>
    </source>
</evidence>
<evidence type="ECO:0000313" key="2">
    <source>
        <dbReference type="EMBL" id="SJK85178.1"/>
    </source>
</evidence>
<dbReference type="STRING" id="1673428.CPM_1379"/>
<dbReference type="EMBL" id="LT719092">
    <property type="protein sequence ID" value="SJK85178.1"/>
    <property type="molecule type" value="Genomic_DNA"/>
</dbReference>
<keyword evidence="1" id="KW-0808">Transferase</keyword>
<dbReference type="Gene3D" id="3.40.50.300">
    <property type="entry name" value="P-loop containing nucleotide triphosphate hydrolases"/>
    <property type="match status" value="1"/>
</dbReference>
<protein>
    <submittedName>
        <fullName evidence="1">Dephospho-CoA kinase</fullName>
    </submittedName>
</protein>
<reference evidence="2" key="2">
    <citation type="submission" date="2016-06" db="EMBL/GenBank/DDBJ databases">
        <authorList>
            <person name="Olsen C.W."/>
            <person name="Carey S."/>
            <person name="Hinshaw L."/>
            <person name="Karasin A.I."/>
        </authorList>
    </citation>
    <scope>NUCLEOTIDE SEQUENCE [LARGE SCALE GENOMIC DNA]</scope>
    <source>
        <strain evidence="2">PM4</strain>
    </source>
</reference>
<evidence type="ECO:0000313" key="3">
    <source>
        <dbReference type="Proteomes" id="UP000187822"/>
    </source>
</evidence>
<dbReference type="Proteomes" id="UP000187822">
    <property type="component" value="Chromosome I"/>
</dbReference>
<dbReference type="GO" id="GO:0016301">
    <property type="term" value="F:kinase activity"/>
    <property type="evidence" value="ECO:0007669"/>
    <property type="project" value="UniProtKB-KW"/>
</dbReference>
<dbReference type="Proteomes" id="UP000195607">
    <property type="component" value="Chromosome I"/>
</dbReference>
<keyword evidence="3" id="KW-1185">Reference proteome</keyword>
<dbReference type="KEGG" id="cdiv:CPM_1379"/>
<reference evidence="1 4" key="1">
    <citation type="submission" date="2016-04" db="EMBL/GenBank/DDBJ databases">
        <authorList>
            <person name="Evans L.H."/>
            <person name="Alamgir A."/>
            <person name="Owens N."/>
            <person name="Weber N.D."/>
            <person name="Virtaneva K."/>
            <person name="Barbian K."/>
            <person name="Babar A."/>
            <person name="Rosenke K."/>
        </authorList>
    </citation>
    <scope>NUCLEOTIDE SEQUENCE [LARGE SCALE GENOMIC DNA]</scope>
    <source>
        <strain evidence="1">S5</strain>
        <strain evidence="4">S5(T) (JCM 30642 \VKM B-2941)</strain>
    </source>
</reference>
<evidence type="ECO:0000313" key="1">
    <source>
        <dbReference type="EMBL" id="SIM72415.1"/>
    </source>
</evidence>
<organism evidence="1 4">
    <name type="scientific">Cuniculiplasma divulgatum</name>
    <dbReference type="NCBI Taxonomy" id="1673428"/>
    <lineage>
        <taxon>Archaea</taxon>
        <taxon>Methanobacteriati</taxon>
        <taxon>Thermoplasmatota</taxon>
        <taxon>Thermoplasmata</taxon>
        <taxon>Thermoplasmatales</taxon>
        <taxon>Cuniculiplasmataceae</taxon>
        <taxon>Cuniculiplasma</taxon>
    </lineage>
</organism>
<proteinExistence type="predicted"/>
<dbReference type="InterPro" id="IPR027417">
    <property type="entry name" value="P-loop_NTPase"/>
</dbReference>
<gene>
    <name evidence="2" type="ORF">CPM_1379</name>
    <name evidence="1" type="ORF">CSP5_1380</name>
</gene>
<keyword evidence="1" id="KW-0418">Kinase</keyword>